<evidence type="ECO:0000256" key="16">
    <source>
        <dbReference type="ARBA" id="ARBA00032853"/>
    </source>
</evidence>
<feature type="transmembrane region" description="Helical" evidence="19">
    <location>
        <begin position="113"/>
        <end position="136"/>
    </location>
</feature>
<comment type="cofactor">
    <cofactor evidence="1">
        <name>Mg(2+)</name>
        <dbReference type="ChEBI" id="CHEBI:18420"/>
    </cofactor>
</comment>
<dbReference type="Pfam" id="PF02654">
    <property type="entry name" value="CobS"/>
    <property type="match status" value="1"/>
</dbReference>
<gene>
    <name evidence="21" type="ORF">GJ688_14730</name>
</gene>
<evidence type="ECO:0000256" key="6">
    <source>
        <dbReference type="ARBA" id="ARBA00015850"/>
    </source>
</evidence>
<comment type="function">
    <text evidence="14">Joins adenosylcobinamide-GDP and alpha-ribazole to generate adenosylcobalamin (Ado-cobalamin). Also synthesizes adenosylcobalamin 5'-phosphate from adenosylcobinamide-GDP and alpha-ribazole 5'-phosphate.</text>
</comment>
<feature type="transmembrane region" description="Helical" evidence="19">
    <location>
        <begin position="217"/>
        <end position="243"/>
    </location>
</feature>
<dbReference type="GO" id="GO:0005886">
    <property type="term" value="C:plasma membrane"/>
    <property type="evidence" value="ECO:0007669"/>
    <property type="project" value="UniProtKB-SubCell"/>
</dbReference>
<evidence type="ECO:0000256" key="13">
    <source>
        <dbReference type="ARBA" id="ARBA00023136"/>
    </source>
</evidence>
<keyword evidence="9" id="KW-0808">Transferase</keyword>
<dbReference type="AlphaFoldDB" id="Q8GDV0"/>
<name>Q8GDV0_HELMO</name>
<comment type="similarity">
    <text evidence="4">Belongs to the CobS family.</text>
</comment>
<feature type="transmembrane region" description="Helical" evidence="19">
    <location>
        <begin position="172"/>
        <end position="196"/>
    </location>
</feature>
<feature type="transmembrane region" description="Helical" evidence="19">
    <location>
        <begin position="263"/>
        <end position="282"/>
    </location>
</feature>
<protein>
    <recommendedName>
        <fullName evidence="6">Adenosylcobinamide-GDP ribazoletransferase</fullName>
        <ecNumber evidence="5">2.7.8.26</ecNumber>
    </recommendedName>
    <alternativeName>
        <fullName evidence="16">Cobalamin synthase</fullName>
    </alternativeName>
    <alternativeName>
        <fullName evidence="15">Cobalamin-5'-phosphate synthase</fullName>
    </alternativeName>
</protein>
<dbReference type="PANTHER" id="PTHR34148">
    <property type="entry name" value="ADENOSYLCOBINAMIDE-GDP RIBAZOLETRANSFERASE"/>
    <property type="match status" value="1"/>
</dbReference>
<feature type="transmembrane region" description="Helical" evidence="19">
    <location>
        <begin position="61"/>
        <end position="79"/>
    </location>
</feature>
<dbReference type="PANTHER" id="PTHR34148:SF1">
    <property type="entry name" value="ADENOSYLCOBINAMIDE-GDP RIBAZOLETRANSFERASE"/>
    <property type="match status" value="1"/>
</dbReference>
<evidence type="ECO:0000256" key="10">
    <source>
        <dbReference type="ARBA" id="ARBA00022692"/>
    </source>
</evidence>
<dbReference type="EMBL" id="AY142872">
    <property type="protein sequence ID" value="AAN87476.1"/>
    <property type="molecule type" value="Genomic_DNA"/>
</dbReference>
<keyword evidence="8" id="KW-0169">Cobalamin biosynthesis</keyword>
<evidence type="ECO:0000256" key="17">
    <source>
        <dbReference type="ARBA" id="ARBA00048623"/>
    </source>
</evidence>
<comment type="catalytic activity">
    <reaction evidence="18">
        <text>alpha-ribazole 5'-phosphate + adenosylcob(III)inamide-GDP = adenosylcob(III)alamin 5'-phosphate + GMP + H(+)</text>
        <dbReference type="Rhea" id="RHEA:23560"/>
        <dbReference type="ChEBI" id="CHEBI:15378"/>
        <dbReference type="ChEBI" id="CHEBI:57918"/>
        <dbReference type="ChEBI" id="CHEBI:58115"/>
        <dbReference type="ChEBI" id="CHEBI:60487"/>
        <dbReference type="ChEBI" id="CHEBI:60493"/>
        <dbReference type="EC" id="2.7.8.26"/>
    </reaction>
</comment>
<comment type="catalytic activity">
    <reaction evidence="17">
        <text>alpha-ribazole + adenosylcob(III)inamide-GDP = adenosylcob(III)alamin + GMP + H(+)</text>
        <dbReference type="Rhea" id="RHEA:16049"/>
        <dbReference type="ChEBI" id="CHEBI:10329"/>
        <dbReference type="ChEBI" id="CHEBI:15378"/>
        <dbReference type="ChEBI" id="CHEBI:18408"/>
        <dbReference type="ChEBI" id="CHEBI:58115"/>
        <dbReference type="ChEBI" id="CHEBI:60487"/>
        <dbReference type="EC" id="2.7.8.26"/>
    </reaction>
</comment>
<evidence type="ECO:0000256" key="11">
    <source>
        <dbReference type="ARBA" id="ARBA00022842"/>
    </source>
</evidence>
<evidence type="ECO:0000256" key="12">
    <source>
        <dbReference type="ARBA" id="ARBA00022989"/>
    </source>
</evidence>
<evidence type="ECO:0000256" key="9">
    <source>
        <dbReference type="ARBA" id="ARBA00022679"/>
    </source>
</evidence>
<evidence type="ECO:0000256" key="7">
    <source>
        <dbReference type="ARBA" id="ARBA00022475"/>
    </source>
</evidence>
<dbReference type="EC" id="2.7.8.26" evidence="5"/>
<dbReference type="Proteomes" id="UP000430670">
    <property type="component" value="Unassembled WGS sequence"/>
</dbReference>
<evidence type="ECO:0000313" key="22">
    <source>
        <dbReference type="Proteomes" id="UP000430670"/>
    </source>
</evidence>
<dbReference type="GO" id="GO:0008818">
    <property type="term" value="F:cobalamin 5'-phosphate synthase activity"/>
    <property type="evidence" value="ECO:0007669"/>
    <property type="project" value="InterPro"/>
</dbReference>
<evidence type="ECO:0000256" key="5">
    <source>
        <dbReference type="ARBA" id="ARBA00013200"/>
    </source>
</evidence>
<proteinExistence type="inferred from homology"/>
<dbReference type="RefSeq" id="WP_155477318.1">
    <property type="nucleotide sequence ID" value="NZ_WNKU01000021.1"/>
</dbReference>
<accession>Q8GDV0</accession>
<reference evidence="20" key="2">
    <citation type="submission" date="2002-08" db="EMBL/GenBank/DDBJ databases">
        <authorList>
            <person name="Liolios K.G."/>
            <person name="Chu L."/>
            <person name="Ostrovskaya O."/>
            <person name="Mendybaeva N."/>
            <person name="Koukharenko V."/>
            <person name="Gerdes S."/>
            <person name="Kyrpides N."/>
            <person name="Overbeek R."/>
        </authorList>
    </citation>
    <scope>NUCLEOTIDE SEQUENCE</scope>
</reference>
<evidence type="ECO:0000256" key="15">
    <source>
        <dbReference type="ARBA" id="ARBA00032605"/>
    </source>
</evidence>
<keyword evidence="10 19" id="KW-0812">Transmembrane</keyword>
<keyword evidence="13 19" id="KW-0472">Membrane</keyword>
<evidence type="ECO:0000313" key="20">
    <source>
        <dbReference type="EMBL" id="AAN87476.1"/>
    </source>
</evidence>
<keyword evidence="7" id="KW-1003">Cell membrane</keyword>
<feature type="non-terminal residue" evidence="20">
    <location>
        <position position="285"/>
    </location>
</feature>
<dbReference type="OrthoDB" id="9794626at2"/>
<keyword evidence="22" id="KW-1185">Reference proteome</keyword>
<evidence type="ECO:0000256" key="4">
    <source>
        <dbReference type="ARBA" id="ARBA00010561"/>
    </source>
</evidence>
<evidence type="ECO:0000256" key="19">
    <source>
        <dbReference type="SAM" id="Phobius"/>
    </source>
</evidence>
<dbReference type="UniPathway" id="UPA00148">
    <property type="reaction ID" value="UER00238"/>
</dbReference>
<dbReference type="GO" id="GO:0009236">
    <property type="term" value="P:cobalamin biosynthetic process"/>
    <property type="evidence" value="ECO:0007669"/>
    <property type="project" value="UniProtKB-UniPathway"/>
</dbReference>
<evidence type="ECO:0000256" key="3">
    <source>
        <dbReference type="ARBA" id="ARBA00004663"/>
    </source>
</evidence>
<comment type="subcellular location">
    <subcellularLocation>
        <location evidence="2">Cell membrane</location>
        <topology evidence="2">Multi-pass membrane protein</topology>
    </subcellularLocation>
</comment>
<reference evidence="20" key="1">
    <citation type="journal article" date="2002" name="Science">
        <title>Whole-genome analysis of photosynthetic prokaryotes.</title>
        <authorList>
            <person name="Raymond J."/>
            <person name="Zhaxybayeva O."/>
            <person name="Gogarten J.P."/>
            <person name="Gerdes S.Y."/>
            <person name="Blankenship R.E."/>
        </authorList>
    </citation>
    <scope>NUCLEOTIDE SEQUENCE</scope>
</reference>
<dbReference type="GO" id="GO:0051073">
    <property type="term" value="F:adenosylcobinamide-GDP ribazoletransferase activity"/>
    <property type="evidence" value="ECO:0007669"/>
    <property type="project" value="UniProtKB-EC"/>
</dbReference>
<evidence type="ECO:0000313" key="21">
    <source>
        <dbReference type="EMBL" id="MTV50229.1"/>
    </source>
</evidence>
<evidence type="ECO:0000256" key="8">
    <source>
        <dbReference type="ARBA" id="ARBA00022573"/>
    </source>
</evidence>
<sequence length="285" mass="32169">MKFLALQWLRFRMALSFFTRLPTGDVSNGNDEDFGRSFIYLPFVGLTIGIVISLLTPLLQFLFPPAVFVPLLLAMQIYITGGIHMDGFMDTFDGVFSARKPERVLEIMRDSRVGAHAVLSVIVLLLTKAGALYSLYQPAASLQGATLETVLHWITLWRWESGFYNSNGVNPLYLSLFWIPMVGRWAIAYGAGRFPYARQQGMATLFNKYIDEKVLRVAEWVTLIMALIMAGVYGLFMMVLVRLFVDRWGKKMTRFLGGLTGDIYGATCEMVEVLCLLLLVFLQKG</sequence>
<feature type="transmembrane region" description="Helical" evidence="19">
    <location>
        <begin position="38"/>
        <end position="55"/>
    </location>
</feature>
<dbReference type="InterPro" id="IPR003805">
    <property type="entry name" value="CobS"/>
</dbReference>
<evidence type="ECO:0000256" key="1">
    <source>
        <dbReference type="ARBA" id="ARBA00001946"/>
    </source>
</evidence>
<dbReference type="HAMAP" id="MF_00719">
    <property type="entry name" value="CobS"/>
    <property type="match status" value="1"/>
</dbReference>
<keyword evidence="12 19" id="KW-1133">Transmembrane helix</keyword>
<evidence type="ECO:0000256" key="14">
    <source>
        <dbReference type="ARBA" id="ARBA00025228"/>
    </source>
</evidence>
<reference evidence="21 22" key="3">
    <citation type="submission" date="2019-11" db="EMBL/GenBank/DDBJ databases">
        <title>Whole-genome sequence of a the green, strictly anaerobic photosynthetic bacterium Heliobacillus mobilis DSM 6151.</title>
        <authorList>
            <person name="Kyndt J.A."/>
            <person name="Meyer T.E."/>
        </authorList>
    </citation>
    <scope>NUCLEOTIDE SEQUENCE [LARGE SCALE GENOMIC DNA]</scope>
    <source>
        <strain evidence="21 22">DSM 6151</strain>
    </source>
</reference>
<evidence type="ECO:0000256" key="18">
    <source>
        <dbReference type="ARBA" id="ARBA00049504"/>
    </source>
</evidence>
<dbReference type="EMBL" id="WNKU01000021">
    <property type="protein sequence ID" value="MTV50229.1"/>
    <property type="molecule type" value="Genomic_DNA"/>
</dbReference>
<keyword evidence="11" id="KW-0460">Magnesium</keyword>
<organism evidence="20">
    <name type="scientific">Heliobacterium mobile</name>
    <name type="common">Heliobacillus mobilis</name>
    <dbReference type="NCBI Taxonomy" id="28064"/>
    <lineage>
        <taxon>Bacteria</taxon>
        <taxon>Bacillati</taxon>
        <taxon>Bacillota</taxon>
        <taxon>Clostridia</taxon>
        <taxon>Eubacteriales</taxon>
        <taxon>Heliobacteriaceae</taxon>
        <taxon>Heliobacterium</taxon>
    </lineage>
</organism>
<evidence type="ECO:0000256" key="2">
    <source>
        <dbReference type="ARBA" id="ARBA00004651"/>
    </source>
</evidence>
<comment type="pathway">
    <text evidence="3">Cofactor biosynthesis; adenosylcobalamin biosynthesis; adenosylcobalamin from cob(II)yrinate a,c-diamide: step 7/7.</text>
</comment>